<protein>
    <submittedName>
        <fullName evidence="2">Uncharacterized protein</fullName>
    </submittedName>
</protein>
<feature type="compositionally biased region" description="Low complexity" evidence="1">
    <location>
        <begin position="58"/>
        <end position="75"/>
    </location>
</feature>
<reference evidence="2 3" key="1">
    <citation type="submission" date="2023-03" db="EMBL/GenBank/DDBJ databases">
        <title>Draft genome sequence of type strain Streptomyces ferralitis JCM 14344.</title>
        <authorList>
            <person name="Klaysubun C."/>
            <person name="Duangmal K."/>
        </authorList>
    </citation>
    <scope>NUCLEOTIDE SEQUENCE [LARGE SCALE GENOMIC DNA]</scope>
    <source>
        <strain evidence="2 3">JCM 14344</strain>
    </source>
</reference>
<evidence type="ECO:0000313" key="2">
    <source>
        <dbReference type="EMBL" id="MDF2260535.1"/>
    </source>
</evidence>
<dbReference type="RefSeq" id="WP_275821238.1">
    <property type="nucleotide sequence ID" value="NZ_BAAANM010000034.1"/>
</dbReference>
<proteinExistence type="predicted"/>
<keyword evidence="3" id="KW-1185">Reference proteome</keyword>
<gene>
    <name evidence="2" type="ORF">P2L57_33965</name>
</gene>
<dbReference type="EMBL" id="JARHTQ010000036">
    <property type="protein sequence ID" value="MDF2260535.1"/>
    <property type="molecule type" value="Genomic_DNA"/>
</dbReference>
<evidence type="ECO:0000313" key="3">
    <source>
        <dbReference type="Proteomes" id="UP001220022"/>
    </source>
</evidence>
<feature type="region of interest" description="Disordered" evidence="1">
    <location>
        <begin position="43"/>
        <end position="75"/>
    </location>
</feature>
<dbReference type="Proteomes" id="UP001220022">
    <property type="component" value="Unassembled WGS sequence"/>
</dbReference>
<organism evidence="2 3">
    <name type="scientific">Streptantibioticus ferralitis</name>
    <dbReference type="NCBI Taxonomy" id="236510"/>
    <lineage>
        <taxon>Bacteria</taxon>
        <taxon>Bacillati</taxon>
        <taxon>Actinomycetota</taxon>
        <taxon>Actinomycetes</taxon>
        <taxon>Kitasatosporales</taxon>
        <taxon>Streptomycetaceae</taxon>
        <taxon>Streptantibioticus</taxon>
    </lineage>
</organism>
<comment type="caution">
    <text evidence="2">The sequence shown here is derived from an EMBL/GenBank/DDBJ whole genome shotgun (WGS) entry which is preliminary data.</text>
</comment>
<name>A0ABT5ZBY3_9ACTN</name>
<accession>A0ABT5ZBY3</accession>
<sequence length="75" mass="7870">MSATLLVPFGVRHLISPPEGTEEDPVITYSEALQLNVSAQGNPWHALAANKPETKTETSNGDGSTPGSDSGTDLY</sequence>
<evidence type="ECO:0000256" key="1">
    <source>
        <dbReference type="SAM" id="MobiDB-lite"/>
    </source>
</evidence>